<evidence type="ECO:0000256" key="5">
    <source>
        <dbReference type="ARBA" id="ARBA00022842"/>
    </source>
</evidence>
<dbReference type="Proteomes" id="UP001056500">
    <property type="component" value="Chromosome"/>
</dbReference>
<dbReference type="Gene3D" id="3.30.1490.20">
    <property type="entry name" value="ATP-grasp fold, A domain"/>
    <property type="match status" value="1"/>
</dbReference>
<comment type="similarity">
    <text evidence="6">Belongs to the succinate/malate CoA ligase beta subunit family.</text>
</comment>
<evidence type="ECO:0000256" key="3">
    <source>
        <dbReference type="ARBA" id="ARBA00022723"/>
    </source>
</evidence>
<feature type="binding site" evidence="6">
    <location>
        <begin position="53"/>
        <end position="55"/>
    </location>
    <ligand>
        <name>ATP</name>
        <dbReference type="ChEBI" id="CHEBI:30616"/>
    </ligand>
</feature>
<dbReference type="SUPFAM" id="SSF52210">
    <property type="entry name" value="Succinyl-CoA synthetase domains"/>
    <property type="match status" value="1"/>
</dbReference>
<dbReference type="InterPro" id="IPR013815">
    <property type="entry name" value="ATP_grasp_subdomain_1"/>
</dbReference>
<feature type="binding site" evidence="6">
    <location>
        <position position="264"/>
    </location>
    <ligand>
        <name>substrate</name>
        <note>ligand shared with subunit alpha</note>
    </ligand>
</feature>
<dbReference type="EMBL" id="CP098755">
    <property type="protein sequence ID" value="USG67912.1"/>
    <property type="molecule type" value="Genomic_DNA"/>
</dbReference>
<dbReference type="InterPro" id="IPR016102">
    <property type="entry name" value="Succinyl-CoA_synth-like"/>
</dbReference>
<evidence type="ECO:0000256" key="1">
    <source>
        <dbReference type="ARBA" id="ARBA00022532"/>
    </source>
</evidence>
<organism evidence="9 10">
    <name type="scientific">Brevibacillus ruminantium</name>
    <dbReference type="NCBI Taxonomy" id="2950604"/>
    <lineage>
        <taxon>Bacteria</taxon>
        <taxon>Bacillati</taxon>
        <taxon>Bacillota</taxon>
        <taxon>Bacilli</taxon>
        <taxon>Bacillales</taxon>
        <taxon>Paenibacillaceae</taxon>
        <taxon>Brevibacillus</taxon>
    </lineage>
</organism>
<keyword evidence="5 6" id="KW-0460">Magnesium</keyword>
<comment type="catalytic activity">
    <reaction evidence="6">
        <text>succinate + ATP + CoA = succinyl-CoA + ADP + phosphate</text>
        <dbReference type="Rhea" id="RHEA:17661"/>
        <dbReference type="ChEBI" id="CHEBI:30031"/>
        <dbReference type="ChEBI" id="CHEBI:30616"/>
        <dbReference type="ChEBI" id="CHEBI:43474"/>
        <dbReference type="ChEBI" id="CHEBI:57287"/>
        <dbReference type="ChEBI" id="CHEBI:57292"/>
        <dbReference type="ChEBI" id="CHEBI:456216"/>
        <dbReference type="EC" id="6.2.1.5"/>
    </reaction>
</comment>
<feature type="domain" description="ATP-grasp" evidence="8">
    <location>
        <begin position="9"/>
        <end position="231"/>
    </location>
</feature>
<dbReference type="PANTHER" id="PTHR11815">
    <property type="entry name" value="SUCCINYL-COA SYNTHETASE BETA CHAIN"/>
    <property type="match status" value="1"/>
</dbReference>
<evidence type="ECO:0000256" key="6">
    <source>
        <dbReference type="HAMAP-Rule" id="MF_00558"/>
    </source>
</evidence>
<dbReference type="PROSITE" id="PS01217">
    <property type="entry name" value="SUCCINYL_COA_LIG_3"/>
    <property type="match status" value="1"/>
</dbReference>
<evidence type="ECO:0000256" key="4">
    <source>
        <dbReference type="ARBA" id="ARBA00022741"/>
    </source>
</evidence>
<dbReference type="PROSITE" id="PS50975">
    <property type="entry name" value="ATP_GRASP"/>
    <property type="match status" value="1"/>
</dbReference>
<dbReference type="InterPro" id="IPR005809">
    <property type="entry name" value="Succ_CoA_ligase-like_bsu"/>
</dbReference>
<feature type="binding site" evidence="6">
    <location>
        <position position="107"/>
    </location>
    <ligand>
        <name>ATP</name>
        <dbReference type="ChEBI" id="CHEBI:30616"/>
    </ligand>
</feature>
<sequence length="386" mass="41596">MNIHEYQGKEILKQYGVKVPEGKVAFTVDEAVEAAKQLGTQVVVVKAQIHAGGRGKAGGVKVAKNLDEVRTYAQEILGKVLVTHQTGPEGKEVKRLLIEQGCDIKKEYYVGVVVDRATGSVVMMASEEGGTEIEEVAAATPEKIFKEVIDPVTGLNAFQARRLAYAINIPKELINKAAKFMMSLYQAFVEKDCSIAEINPLVVTGDGEVMALDAKLNFDSNALYRHADIVALRDLDEEDEKEIEASKFDLSYIALDGNIGCMVNGAGLAMATMDIVKFYGGDPANFLDVGGGATEEKVTEAFKIILRDEKVKGIFVNIFGGIMKCDVIANGVVNAAKQIKLDKPLVVRLEGTNVDLGKKILNESGLNIVAAESMADGAEKIVSLVK</sequence>
<protein>
    <recommendedName>
        <fullName evidence="6">Succinate--CoA ligase [ADP-forming] subunit beta</fullName>
        <ecNumber evidence="6">6.2.1.5</ecNumber>
    </recommendedName>
    <alternativeName>
        <fullName evidence="6">Succinyl-CoA synthetase subunit beta</fullName>
        <shortName evidence="6">SCS-beta</shortName>
    </alternativeName>
</protein>
<keyword evidence="10" id="KW-1185">Reference proteome</keyword>
<feature type="binding site" evidence="6">
    <location>
        <position position="102"/>
    </location>
    <ligand>
        <name>ATP</name>
        <dbReference type="ChEBI" id="CHEBI:30616"/>
    </ligand>
</feature>
<reference evidence="9" key="1">
    <citation type="submission" date="2022-06" db="EMBL/GenBank/DDBJ databases">
        <title>Genome sequencing of Brevibacillus sp. BB3-R1.</title>
        <authorList>
            <person name="Heo J."/>
            <person name="Lee D."/>
            <person name="Won M."/>
            <person name="Han B.-H."/>
            <person name="Hong S.-B."/>
            <person name="Kwon S.-W."/>
        </authorList>
    </citation>
    <scope>NUCLEOTIDE SEQUENCE</scope>
    <source>
        <strain evidence="9">BB3-R1</strain>
    </source>
</reference>
<dbReference type="PANTHER" id="PTHR11815:SF10">
    <property type="entry name" value="SUCCINATE--COA LIGASE [GDP-FORMING] SUBUNIT BETA, MITOCHONDRIAL"/>
    <property type="match status" value="1"/>
</dbReference>
<evidence type="ECO:0000313" key="10">
    <source>
        <dbReference type="Proteomes" id="UP001056500"/>
    </source>
</evidence>
<feature type="binding site" evidence="6">
    <location>
        <position position="46"/>
    </location>
    <ligand>
        <name>ATP</name>
        <dbReference type="ChEBI" id="CHEBI:30616"/>
    </ligand>
</feature>
<comment type="cofactor">
    <cofactor evidence="6">
        <name>Mg(2+)</name>
        <dbReference type="ChEBI" id="CHEBI:18420"/>
    </cofactor>
    <text evidence="6">Binds 1 Mg(2+) ion per subunit.</text>
</comment>
<feature type="binding site" evidence="6">
    <location>
        <position position="213"/>
    </location>
    <ligand>
        <name>Mg(2+)</name>
        <dbReference type="ChEBI" id="CHEBI:18420"/>
    </ligand>
</feature>
<name>A0ABY4WLE8_9BACL</name>
<evidence type="ECO:0000256" key="2">
    <source>
        <dbReference type="ARBA" id="ARBA00022598"/>
    </source>
</evidence>
<dbReference type="InterPro" id="IPR011761">
    <property type="entry name" value="ATP-grasp"/>
</dbReference>
<keyword evidence="1 6" id="KW-0816">Tricarboxylic acid cycle</keyword>
<comment type="pathway">
    <text evidence="6">Carbohydrate metabolism; tricarboxylic acid cycle; succinate from succinyl-CoA (ligase route): step 1/1.</text>
</comment>
<dbReference type="Gene3D" id="3.30.470.20">
    <property type="entry name" value="ATP-grasp fold, B domain"/>
    <property type="match status" value="1"/>
</dbReference>
<dbReference type="Pfam" id="PF00549">
    <property type="entry name" value="Ligase_CoA"/>
    <property type="match status" value="1"/>
</dbReference>
<dbReference type="Pfam" id="PF08442">
    <property type="entry name" value="ATP-grasp_2"/>
    <property type="match status" value="1"/>
</dbReference>
<dbReference type="InterPro" id="IPR017866">
    <property type="entry name" value="Succ-CoA_synthase_bsu_CS"/>
</dbReference>
<dbReference type="SUPFAM" id="SSF56059">
    <property type="entry name" value="Glutathione synthetase ATP-binding domain-like"/>
    <property type="match status" value="1"/>
</dbReference>
<evidence type="ECO:0000259" key="8">
    <source>
        <dbReference type="PROSITE" id="PS50975"/>
    </source>
</evidence>
<accession>A0ABY4WLE8</accession>
<comment type="function">
    <text evidence="6">Succinyl-CoA synthetase functions in the citric acid cycle (TCA), coupling the hydrolysis of succinyl-CoA to the synthesis of either ATP or GTP and thus represents the only step of substrate-level phosphorylation in the TCA. The beta subunit provides nucleotide specificity of the enzyme and binds the substrate succinate, while the binding sites for coenzyme A and phosphate are found in the alpha subunit.</text>
</comment>
<dbReference type="InterPro" id="IPR005811">
    <property type="entry name" value="SUCC_ACL_C"/>
</dbReference>
<comment type="subunit">
    <text evidence="6">Heterotetramer of two alpha and two beta subunits.</text>
</comment>
<keyword evidence="6 7" id="KW-0067">ATP-binding</keyword>
<comment type="catalytic activity">
    <reaction evidence="6">
        <text>GTP + succinate + CoA = succinyl-CoA + GDP + phosphate</text>
        <dbReference type="Rhea" id="RHEA:22120"/>
        <dbReference type="ChEBI" id="CHEBI:30031"/>
        <dbReference type="ChEBI" id="CHEBI:37565"/>
        <dbReference type="ChEBI" id="CHEBI:43474"/>
        <dbReference type="ChEBI" id="CHEBI:57287"/>
        <dbReference type="ChEBI" id="CHEBI:57292"/>
        <dbReference type="ChEBI" id="CHEBI:58189"/>
    </reaction>
</comment>
<gene>
    <name evidence="6 9" type="primary">sucC</name>
    <name evidence="9" type="ORF">NDK47_11810</name>
</gene>
<evidence type="ECO:0000313" key="9">
    <source>
        <dbReference type="EMBL" id="USG67912.1"/>
    </source>
</evidence>
<dbReference type="NCBIfam" id="NF001913">
    <property type="entry name" value="PRK00696.1"/>
    <property type="match status" value="1"/>
</dbReference>
<dbReference type="InterPro" id="IPR013650">
    <property type="entry name" value="ATP-grasp_succ-CoA_synth-type"/>
</dbReference>
<dbReference type="Gene3D" id="3.40.50.261">
    <property type="entry name" value="Succinyl-CoA synthetase domains"/>
    <property type="match status" value="1"/>
</dbReference>
<feature type="binding site" evidence="6">
    <location>
        <begin position="321"/>
        <end position="323"/>
    </location>
    <ligand>
        <name>substrate</name>
        <note>ligand shared with subunit alpha</note>
    </ligand>
</feature>
<feature type="binding site" evidence="6">
    <location>
        <position position="199"/>
    </location>
    <ligand>
        <name>Mg(2+)</name>
        <dbReference type="ChEBI" id="CHEBI:18420"/>
    </ligand>
</feature>
<dbReference type="HAMAP" id="MF_00558">
    <property type="entry name" value="Succ_CoA_beta"/>
    <property type="match status" value="1"/>
</dbReference>
<keyword evidence="4 6" id="KW-0547">Nucleotide-binding</keyword>
<keyword evidence="3 6" id="KW-0479">Metal-binding</keyword>
<dbReference type="NCBIfam" id="TIGR01016">
    <property type="entry name" value="sucCoAbeta"/>
    <property type="match status" value="1"/>
</dbReference>
<proteinExistence type="inferred from homology"/>
<dbReference type="PIRSF" id="PIRSF001554">
    <property type="entry name" value="SucCS_beta"/>
    <property type="match status" value="1"/>
</dbReference>
<feature type="binding site" evidence="6">
    <location>
        <position position="99"/>
    </location>
    <ligand>
        <name>ATP</name>
        <dbReference type="ChEBI" id="CHEBI:30616"/>
    </ligand>
</feature>
<dbReference type="RefSeq" id="WP_251875014.1">
    <property type="nucleotide sequence ID" value="NZ_CP098755.1"/>
</dbReference>
<keyword evidence="2 6" id="KW-0436">Ligase</keyword>
<dbReference type="GO" id="GO:0004775">
    <property type="term" value="F:succinate-CoA ligase (ADP-forming) activity"/>
    <property type="evidence" value="ECO:0007669"/>
    <property type="project" value="UniProtKB-EC"/>
</dbReference>
<evidence type="ECO:0000256" key="7">
    <source>
        <dbReference type="PROSITE-ProRule" id="PRU00409"/>
    </source>
</evidence>
<dbReference type="EC" id="6.2.1.5" evidence="6"/>